<keyword evidence="3" id="KW-0812">Transmembrane</keyword>
<dbReference type="Pfam" id="PF02632">
    <property type="entry name" value="BioY"/>
    <property type="match status" value="1"/>
</dbReference>
<dbReference type="EMBL" id="VFSV01000006">
    <property type="protein sequence ID" value="TRD22354.1"/>
    <property type="molecule type" value="Genomic_DNA"/>
</dbReference>
<keyword evidence="3" id="KW-1133">Transmembrane helix</keyword>
<protein>
    <recommendedName>
        <fullName evidence="2">Biotin transporter</fullName>
    </recommendedName>
</protein>
<feature type="transmembrane region" description="Helical" evidence="3">
    <location>
        <begin position="125"/>
        <end position="145"/>
    </location>
</feature>
<dbReference type="OrthoDB" id="9803495at2"/>
<evidence type="ECO:0000256" key="1">
    <source>
        <dbReference type="ARBA" id="ARBA00010692"/>
    </source>
</evidence>
<gene>
    <name evidence="4" type="ORF">FEV53_04660</name>
</gene>
<dbReference type="PANTHER" id="PTHR34295">
    <property type="entry name" value="BIOTIN TRANSPORTER BIOY"/>
    <property type="match status" value="1"/>
</dbReference>
<evidence type="ECO:0000256" key="2">
    <source>
        <dbReference type="PIRNR" id="PIRNR016661"/>
    </source>
</evidence>
<dbReference type="Gene3D" id="1.10.1760.20">
    <property type="match status" value="1"/>
</dbReference>
<evidence type="ECO:0000313" key="4">
    <source>
        <dbReference type="EMBL" id="TRD22354.1"/>
    </source>
</evidence>
<dbReference type="GO" id="GO:0015225">
    <property type="term" value="F:biotin transmembrane transporter activity"/>
    <property type="evidence" value="ECO:0007669"/>
    <property type="project" value="UniProtKB-UniRule"/>
</dbReference>
<keyword evidence="5" id="KW-1185">Reference proteome</keyword>
<feature type="transmembrane region" description="Helical" evidence="3">
    <location>
        <begin position="49"/>
        <end position="71"/>
    </location>
</feature>
<sequence>MTQATPLLRGQDRAFWQQAALVLGGSALIAVAAQVAVPLWPVPVTLQTLAILMVGLTLGSRLGAMTVLAYLAEGAMGLPVFANGGAGLAYMAGPTGGFLLGYVAMAWFAGFAIERGLARGVISTAVCSLYATAMLYIPGVAWPFAVASAFGVEAAWASTSALTLWTGWVLPFLIGDAIKAVLAAVAVTGLSRRKA</sequence>
<dbReference type="PANTHER" id="PTHR34295:SF1">
    <property type="entry name" value="BIOTIN TRANSPORTER BIOY"/>
    <property type="match status" value="1"/>
</dbReference>
<comment type="subcellular location">
    <subcellularLocation>
        <location evidence="2">Cell membrane</location>
        <topology evidence="2">Multi-pass membrane protein</topology>
    </subcellularLocation>
</comment>
<comment type="similarity">
    <text evidence="1 2">Belongs to the BioY family.</text>
</comment>
<dbReference type="InterPro" id="IPR003784">
    <property type="entry name" value="BioY"/>
</dbReference>
<dbReference type="RefSeq" id="WP_142833656.1">
    <property type="nucleotide sequence ID" value="NZ_VFSV01000006.1"/>
</dbReference>
<keyword evidence="2" id="KW-1003">Cell membrane</keyword>
<reference evidence="4 5" key="1">
    <citation type="submission" date="2019-06" db="EMBL/GenBank/DDBJ databases">
        <title>Paenimaribius caenipelagi gen. nov., sp. nov., isolated from a tidal flat.</title>
        <authorList>
            <person name="Yoon J.-H."/>
        </authorList>
    </citation>
    <scope>NUCLEOTIDE SEQUENCE [LARGE SCALE GENOMIC DNA]</scope>
    <source>
        <strain evidence="4 5">JBTF-M29</strain>
    </source>
</reference>
<keyword evidence="2 3" id="KW-0472">Membrane</keyword>
<evidence type="ECO:0000313" key="5">
    <source>
        <dbReference type="Proteomes" id="UP000318590"/>
    </source>
</evidence>
<evidence type="ECO:0000256" key="3">
    <source>
        <dbReference type="SAM" id="Phobius"/>
    </source>
</evidence>
<dbReference type="Proteomes" id="UP000318590">
    <property type="component" value="Unassembled WGS sequence"/>
</dbReference>
<comment type="caution">
    <text evidence="4">The sequence shown here is derived from an EMBL/GenBank/DDBJ whole genome shotgun (WGS) entry which is preliminary data.</text>
</comment>
<name>A0A547Q7K4_9RHOB</name>
<organism evidence="4 5">
    <name type="scientific">Palleronia caenipelagi</name>
    <dbReference type="NCBI Taxonomy" id="2489174"/>
    <lineage>
        <taxon>Bacteria</taxon>
        <taxon>Pseudomonadati</taxon>
        <taxon>Pseudomonadota</taxon>
        <taxon>Alphaproteobacteria</taxon>
        <taxon>Rhodobacterales</taxon>
        <taxon>Roseobacteraceae</taxon>
        <taxon>Palleronia</taxon>
    </lineage>
</organism>
<dbReference type="PIRSF" id="PIRSF016661">
    <property type="entry name" value="BioY"/>
    <property type="match status" value="1"/>
</dbReference>
<feature type="transmembrane region" description="Helical" evidence="3">
    <location>
        <begin position="165"/>
        <end position="190"/>
    </location>
</feature>
<feature type="transmembrane region" description="Helical" evidence="3">
    <location>
        <begin position="91"/>
        <end position="113"/>
    </location>
</feature>
<accession>A0A547Q7K4</accession>
<dbReference type="GO" id="GO:0005886">
    <property type="term" value="C:plasma membrane"/>
    <property type="evidence" value="ECO:0007669"/>
    <property type="project" value="UniProtKB-SubCell"/>
</dbReference>
<feature type="transmembrane region" description="Helical" evidence="3">
    <location>
        <begin position="15"/>
        <end position="37"/>
    </location>
</feature>
<keyword evidence="2" id="KW-0813">Transport</keyword>
<proteinExistence type="inferred from homology"/>
<dbReference type="AlphaFoldDB" id="A0A547Q7K4"/>